<name>A0A4R6TQY0_9FLAO</name>
<feature type="domain" description="PLD phosphodiesterase" evidence="14">
    <location>
        <begin position="204"/>
        <end position="231"/>
    </location>
</feature>
<feature type="transmembrane region" description="Helical" evidence="12">
    <location>
        <begin position="32"/>
        <end position="52"/>
    </location>
</feature>
<evidence type="ECO:0000256" key="12">
    <source>
        <dbReference type="HAMAP-Rule" id="MF_01916"/>
    </source>
</evidence>
<evidence type="ECO:0000256" key="5">
    <source>
        <dbReference type="ARBA" id="ARBA00022692"/>
    </source>
</evidence>
<comment type="function">
    <text evidence="12">Catalyzes the reversible phosphatidyl group transfer from one phosphatidylglycerol molecule to another to form cardiolipin (CL) (diphosphatidylglycerol) and glycerol.</text>
</comment>
<evidence type="ECO:0000256" key="11">
    <source>
        <dbReference type="ARBA" id="ARBA00023264"/>
    </source>
</evidence>
<evidence type="ECO:0000256" key="10">
    <source>
        <dbReference type="ARBA" id="ARBA00023209"/>
    </source>
</evidence>
<keyword evidence="2 12" id="KW-1003">Cell membrane</keyword>
<dbReference type="InterPro" id="IPR022924">
    <property type="entry name" value="Cardiolipin_synthase"/>
</dbReference>
<evidence type="ECO:0000313" key="16">
    <source>
        <dbReference type="Proteomes" id="UP000295468"/>
    </source>
</evidence>
<keyword evidence="7 12" id="KW-1133">Transmembrane helix</keyword>
<comment type="catalytic activity">
    <reaction evidence="12">
        <text>2 a 1,2-diacyl-sn-glycero-3-phospho-(1'-sn-glycerol) = a cardiolipin + glycerol</text>
        <dbReference type="Rhea" id="RHEA:31451"/>
        <dbReference type="ChEBI" id="CHEBI:17754"/>
        <dbReference type="ChEBI" id="CHEBI:62237"/>
        <dbReference type="ChEBI" id="CHEBI:64716"/>
    </reaction>
</comment>
<evidence type="ECO:0000256" key="2">
    <source>
        <dbReference type="ARBA" id="ARBA00022475"/>
    </source>
</evidence>
<dbReference type="Gene3D" id="3.30.870.10">
    <property type="entry name" value="Endonuclease Chain A"/>
    <property type="match status" value="2"/>
</dbReference>
<dbReference type="RefSeq" id="WP_133643772.1">
    <property type="nucleotide sequence ID" value="NZ_SNYI01000002.1"/>
</dbReference>
<dbReference type="Proteomes" id="UP000295468">
    <property type="component" value="Unassembled WGS sequence"/>
</dbReference>
<dbReference type="NCBIfam" id="TIGR04265">
    <property type="entry name" value="bac_cardiolipin"/>
    <property type="match status" value="1"/>
</dbReference>
<sequence length="468" mass="53484">MLIVSVIILYSLVALFLVFSLLINGVRPAKTLGWLLAIFTIPVGGVLFYWMLGRNHRKNVLAKLKKRSLTLPHSYIDPTLPGESDKYRKLMQLINNTCAFPPSRGNEVKYLKNGELTFNAIFKAMQAAEKYIHLQYYIFEEGLLTDRLLQLFEKKVTAGVQVRLIYDGVGSYSLSSSYRKKLRAIGVEVYPFLPFKFSRFLSSINYRNHRKIIVVDGIIAFTGGINISDKYLKGTEPLGLWHDMHLQITGPSAWQLAMVFEMDWIMVTGKKPGIEAPKWQTRENKNSVVVQTVYSGPDDIYPNIEQVFLSLINSARKYIYITNPYIIPTPEILKALQVASLSGVDVRLLMSEKSDSKVVYWSVHSYLESMLRAGIRIFMFPQGFLHSKIIVSDDDIATIGTTNIDARSFEHNYEVNALVYDNAFSRDLRKDFEEDCEGSRELSYQKFIHRPVSERLKEGMARVFAPVL</sequence>
<dbReference type="SMART" id="SM00155">
    <property type="entry name" value="PLDc"/>
    <property type="match status" value="2"/>
</dbReference>
<protein>
    <recommendedName>
        <fullName evidence="12 13">Cardiolipin synthase</fullName>
        <shortName evidence="12">CL synthase</shortName>
        <ecNumber evidence="12 13">2.7.8.-</ecNumber>
    </recommendedName>
</protein>
<evidence type="ECO:0000256" key="1">
    <source>
        <dbReference type="ARBA" id="ARBA00004651"/>
    </source>
</evidence>
<dbReference type="CDD" id="cd09110">
    <property type="entry name" value="PLDc_CLS_1"/>
    <property type="match status" value="1"/>
</dbReference>
<keyword evidence="8 12" id="KW-0443">Lipid metabolism</keyword>
<keyword evidence="10 12" id="KW-0594">Phospholipid biosynthesis</keyword>
<dbReference type="Pfam" id="PF13396">
    <property type="entry name" value="PLDc_N"/>
    <property type="match status" value="1"/>
</dbReference>
<dbReference type="OrthoDB" id="9762009at2"/>
<dbReference type="Pfam" id="PF13091">
    <property type="entry name" value="PLDc_2"/>
    <property type="match status" value="2"/>
</dbReference>
<keyword evidence="11 12" id="KW-1208">Phospholipid metabolism</keyword>
<evidence type="ECO:0000256" key="7">
    <source>
        <dbReference type="ARBA" id="ARBA00022989"/>
    </source>
</evidence>
<comment type="caution">
    <text evidence="15">The sequence shown here is derived from an EMBL/GenBank/DDBJ whole genome shotgun (WGS) entry which is preliminary data.</text>
</comment>
<keyword evidence="3 12" id="KW-0444">Lipid biosynthesis</keyword>
<keyword evidence="16" id="KW-1185">Reference proteome</keyword>
<keyword evidence="6" id="KW-0677">Repeat</keyword>
<feature type="domain" description="PLD phosphodiesterase" evidence="14">
    <location>
        <begin position="381"/>
        <end position="408"/>
    </location>
</feature>
<keyword evidence="5 12" id="KW-0812">Transmembrane</keyword>
<keyword evidence="4 12" id="KW-0808">Transferase</keyword>
<comment type="similarity">
    <text evidence="12">Belongs to the phospholipase D family. Cardiolipin synthase subfamily.</text>
</comment>
<evidence type="ECO:0000256" key="9">
    <source>
        <dbReference type="ARBA" id="ARBA00023136"/>
    </source>
</evidence>
<dbReference type="PROSITE" id="PS50035">
    <property type="entry name" value="PLD"/>
    <property type="match status" value="2"/>
</dbReference>
<dbReference type="GO" id="GO:0032049">
    <property type="term" value="P:cardiolipin biosynthetic process"/>
    <property type="evidence" value="ECO:0007669"/>
    <property type="project" value="UniProtKB-UniRule"/>
</dbReference>
<dbReference type="AlphaFoldDB" id="A0A4R6TQY0"/>
<organism evidence="15 16">
    <name type="scientific">Zeaxanthinibacter enoshimensis</name>
    <dbReference type="NCBI Taxonomy" id="392009"/>
    <lineage>
        <taxon>Bacteria</taxon>
        <taxon>Pseudomonadati</taxon>
        <taxon>Bacteroidota</taxon>
        <taxon>Flavobacteriia</taxon>
        <taxon>Flavobacteriales</taxon>
        <taxon>Flavobacteriaceae</taxon>
        <taxon>Zeaxanthinibacter</taxon>
    </lineage>
</organism>
<gene>
    <name evidence="15" type="ORF">CLV82_1597</name>
</gene>
<feature type="active site" evidence="12">
    <location>
        <position position="386"/>
    </location>
</feature>
<dbReference type="EMBL" id="SNYI01000002">
    <property type="protein sequence ID" value="TDQ30900.1"/>
    <property type="molecule type" value="Genomic_DNA"/>
</dbReference>
<comment type="subcellular location">
    <subcellularLocation>
        <location evidence="1 12">Cell membrane</location>
        <topology evidence="1 12">Multi-pass membrane protein</topology>
    </subcellularLocation>
</comment>
<dbReference type="HAMAP" id="MF_01916">
    <property type="entry name" value="Cardiolipin_synth_Cls"/>
    <property type="match status" value="1"/>
</dbReference>
<proteinExistence type="inferred from homology"/>
<reference evidence="15 16" key="1">
    <citation type="submission" date="2019-03" db="EMBL/GenBank/DDBJ databases">
        <title>Genomic Encyclopedia of Archaeal and Bacterial Type Strains, Phase II (KMG-II): from individual species to whole genera.</title>
        <authorList>
            <person name="Goeker M."/>
        </authorList>
    </citation>
    <scope>NUCLEOTIDE SEQUENCE [LARGE SCALE GENOMIC DNA]</scope>
    <source>
        <strain evidence="15 16">DSM 18435</strain>
    </source>
</reference>
<dbReference type="PANTHER" id="PTHR21248">
    <property type="entry name" value="CARDIOLIPIN SYNTHASE"/>
    <property type="match status" value="1"/>
</dbReference>
<evidence type="ECO:0000256" key="3">
    <source>
        <dbReference type="ARBA" id="ARBA00022516"/>
    </source>
</evidence>
<dbReference type="GO" id="GO:0005886">
    <property type="term" value="C:plasma membrane"/>
    <property type="evidence" value="ECO:0007669"/>
    <property type="project" value="UniProtKB-SubCell"/>
</dbReference>
<evidence type="ECO:0000256" key="13">
    <source>
        <dbReference type="NCBIfam" id="TIGR04265"/>
    </source>
</evidence>
<feature type="active site" evidence="12">
    <location>
        <position position="211"/>
    </location>
</feature>
<dbReference type="GO" id="GO:0008808">
    <property type="term" value="F:cardiolipin synthase activity"/>
    <property type="evidence" value="ECO:0007669"/>
    <property type="project" value="UniProtKB-UniRule"/>
</dbReference>
<dbReference type="InterPro" id="IPR001736">
    <property type="entry name" value="PLipase_D/transphosphatidylase"/>
</dbReference>
<dbReference type="EC" id="2.7.8.-" evidence="12 13"/>
<keyword evidence="9 12" id="KW-0472">Membrane</keyword>
<dbReference type="InterPro" id="IPR025202">
    <property type="entry name" value="PLD-like_dom"/>
</dbReference>
<evidence type="ECO:0000256" key="6">
    <source>
        <dbReference type="ARBA" id="ARBA00022737"/>
    </source>
</evidence>
<evidence type="ECO:0000259" key="14">
    <source>
        <dbReference type="PROSITE" id="PS50035"/>
    </source>
</evidence>
<feature type="active site" evidence="12">
    <location>
        <position position="216"/>
    </location>
</feature>
<feature type="active site" evidence="12">
    <location>
        <position position="388"/>
    </location>
</feature>
<feature type="active site" evidence="12">
    <location>
        <position position="393"/>
    </location>
</feature>
<dbReference type="SUPFAM" id="SSF56024">
    <property type="entry name" value="Phospholipase D/nuclease"/>
    <property type="match status" value="2"/>
</dbReference>
<feature type="active site" evidence="12">
    <location>
        <position position="209"/>
    </location>
</feature>
<evidence type="ECO:0000256" key="4">
    <source>
        <dbReference type="ARBA" id="ARBA00022679"/>
    </source>
</evidence>
<feature type="transmembrane region" description="Helical" evidence="12">
    <location>
        <begin position="7"/>
        <end position="26"/>
    </location>
</feature>
<dbReference type="InterPro" id="IPR030874">
    <property type="entry name" value="Cardiolipin_synth_Firmi"/>
</dbReference>
<evidence type="ECO:0000256" key="8">
    <source>
        <dbReference type="ARBA" id="ARBA00023098"/>
    </source>
</evidence>
<accession>A0A4R6TQY0</accession>
<dbReference type="CDD" id="cd09112">
    <property type="entry name" value="PLDc_CLS_2"/>
    <property type="match status" value="1"/>
</dbReference>
<dbReference type="InterPro" id="IPR027379">
    <property type="entry name" value="CLS_N"/>
</dbReference>
<evidence type="ECO:0000313" key="15">
    <source>
        <dbReference type="EMBL" id="TDQ30900.1"/>
    </source>
</evidence>
<dbReference type="PANTHER" id="PTHR21248:SF22">
    <property type="entry name" value="PHOSPHOLIPASE D"/>
    <property type="match status" value="1"/>
</dbReference>